<dbReference type="KEGG" id="alim:106523723"/>
<dbReference type="Gene3D" id="2.30.30.40">
    <property type="entry name" value="SH3 Domains"/>
    <property type="match status" value="1"/>
</dbReference>
<dbReference type="Pfam" id="PF07653">
    <property type="entry name" value="SH3_2"/>
    <property type="match status" value="1"/>
</dbReference>
<proteinExistence type="inferred from homology"/>
<evidence type="ECO:0000256" key="6">
    <source>
        <dbReference type="ARBA" id="ARBA00022679"/>
    </source>
</evidence>
<accession>A0A2I4BY77</accession>
<dbReference type="InterPro" id="IPR000719">
    <property type="entry name" value="Prot_kinase_dom"/>
</dbReference>
<feature type="region of interest" description="Disordered" evidence="19">
    <location>
        <begin position="476"/>
        <end position="674"/>
    </location>
</feature>
<dbReference type="EC" id="2.7.11.25" evidence="3 13"/>
<evidence type="ECO:0000256" key="18">
    <source>
        <dbReference type="SAM" id="Coils"/>
    </source>
</evidence>
<feature type="active site" description="Proton acceptor" evidence="14">
    <location>
        <position position="247"/>
    </location>
</feature>
<keyword evidence="9 13" id="KW-0418">Kinase</keyword>
<dbReference type="PROSITE" id="PS50002">
    <property type="entry name" value="SH3"/>
    <property type="match status" value="1"/>
</dbReference>
<dbReference type="GO" id="GO:0005813">
    <property type="term" value="C:centrosome"/>
    <property type="evidence" value="ECO:0007669"/>
    <property type="project" value="TreeGrafter"/>
</dbReference>
<evidence type="ECO:0000259" key="20">
    <source>
        <dbReference type="PROSITE" id="PS50002"/>
    </source>
</evidence>
<dbReference type="STRING" id="52670.A0A2I4BY77"/>
<dbReference type="GeneID" id="106523723"/>
<dbReference type="FunFam" id="1.10.510.10:FF:000076">
    <property type="entry name" value="Mitogen-activated protein kinase kinase kinase"/>
    <property type="match status" value="1"/>
</dbReference>
<feature type="binding site" evidence="15">
    <location>
        <begin position="129"/>
        <end position="137"/>
    </location>
    <ligand>
        <name>ATP</name>
        <dbReference type="ChEBI" id="CHEBI:30616"/>
    </ligand>
</feature>
<dbReference type="SUPFAM" id="SSF50044">
    <property type="entry name" value="SH3-domain"/>
    <property type="match status" value="1"/>
</dbReference>
<dbReference type="Proteomes" id="UP000192220">
    <property type="component" value="Unplaced"/>
</dbReference>
<dbReference type="PIRSF" id="PIRSF000556">
    <property type="entry name" value="MAPKKK9_11"/>
    <property type="match status" value="1"/>
</dbReference>
<evidence type="ECO:0000256" key="1">
    <source>
        <dbReference type="ARBA" id="ARBA00001946"/>
    </source>
</evidence>
<dbReference type="InterPro" id="IPR017441">
    <property type="entry name" value="Protein_kinase_ATP_BS"/>
</dbReference>
<feature type="binding site" evidence="15 17">
    <location>
        <position position="150"/>
    </location>
    <ligand>
        <name>ATP</name>
        <dbReference type="ChEBI" id="CHEBI:30616"/>
    </ligand>
</feature>
<dbReference type="FunFam" id="3.30.200.20:FF:000085">
    <property type="entry name" value="Mitogen-activated protein kinase kinase kinase"/>
    <property type="match status" value="1"/>
</dbReference>
<protein>
    <recommendedName>
        <fullName evidence="3 13">Mitogen-activated protein kinase kinase kinase</fullName>
        <ecNumber evidence="3 13">2.7.11.25</ecNumber>
    </recommendedName>
</protein>
<evidence type="ECO:0000259" key="21">
    <source>
        <dbReference type="PROSITE" id="PS50011"/>
    </source>
</evidence>
<evidence type="ECO:0000256" key="14">
    <source>
        <dbReference type="PIRSR" id="PIRSR000556-1"/>
    </source>
</evidence>
<feature type="coiled-coil region" evidence="18">
    <location>
        <begin position="402"/>
        <end position="438"/>
    </location>
</feature>
<feature type="compositionally biased region" description="Polar residues" evidence="19">
    <location>
        <begin position="810"/>
        <end position="819"/>
    </location>
</feature>
<dbReference type="PRINTS" id="PR00452">
    <property type="entry name" value="SH3DOMAIN"/>
</dbReference>
<dbReference type="CDD" id="cd12059">
    <property type="entry name" value="SH3_MLK1-3"/>
    <property type="match status" value="1"/>
</dbReference>
<keyword evidence="10 13" id="KW-0067">ATP-binding</keyword>
<comment type="catalytic activity">
    <reaction evidence="12">
        <text>L-seryl-[protein] + ATP = O-phospho-L-seryl-[protein] + ADP + H(+)</text>
        <dbReference type="Rhea" id="RHEA:17989"/>
        <dbReference type="Rhea" id="RHEA-COMP:9863"/>
        <dbReference type="Rhea" id="RHEA-COMP:11604"/>
        <dbReference type="ChEBI" id="CHEBI:15378"/>
        <dbReference type="ChEBI" id="CHEBI:29999"/>
        <dbReference type="ChEBI" id="CHEBI:30616"/>
        <dbReference type="ChEBI" id="CHEBI:83421"/>
        <dbReference type="ChEBI" id="CHEBI:456216"/>
        <dbReference type="EC" id="2.7.11.25"/>
    </reaction>
</comment>
<keyword evidence="8 13" id="KW-0547">Nucleotide-binding</keyword>
<evidence type="ECO:0000313" key="23">
    <source>
        <dbReference type="RefSeq" id="XP_013872705.1"/>
    </source>
</evidence>
<keyword evidence="6 13" id="KW-0808">Transferase</keyword>
<dbReference type="RefSeq" id="XP_013872705.1">
    <property type="nucleotide sequence ID" value="XM_014017251.1"/>
</dbReference>
<dbReference type="AlphaFoldDB" id="A0A2I4BY77"/>
<dbReference type="PROSITE" id="PS00108">
    <property type="entry name" value="PROTEIN_KINASE_ST"/>
    <property type="match status" value="1"/>
</dbReference>
<feature type="compositionally biased region" description="Polar residues" evidence="19">
    <location>
        <begin position="561"/>
        <end position="570"/>
    </location>
</feature>
<comment type="cofactor">
    <cofactor evidence="1">
        <name>Mg(2+)</name>
        <dbReference type="ChEBI" id="CHEBI:18420"/>
    </cofactor>
</comment>
<feature type="compositionally biased region" description="Polar residues" evidence="19">
    <location>
        <begin position="785"/>
        <end position="803"/>
    </location>
</feature>
<keyword evidence="7" id="KW-0677">Repeat</keyword>
<evidence type="ECO:0000256" key="13">
    <source>
        <dbReference type="PIRNR" id="PIRNR000556"/>
    </source>
</evidence>
<feature type="region of interest" description="Disordered" evidence="19">
    <location>
        <begin position="1020"/>
        <end position="1045"/>
    </location>
</feature>
<feature type="domain" description="SH3" evidence="20">
    <location>
        <begin position="27"/>
        <end position="91"/>
    </location>
</feature>
<dbReference type="PROSITE" id="PS50011">
    <property type="entry name" value="PROTEIN_KINASE_DOM"/>
    <property type="match status" value="1"/>
</dbReference>
<feature type="region of interest" description="Disordered" evidence="19">
    <location>
        <begin position="766"/>
        <end position="820"/>
    </location>
</feature>
<dbReference type="InterPro" id="IPR011009">
    <property type="entry name" value="Kinase-like_dom_sf"/>
</dbReference>
<evidence type="ECO:0000256" key="7">
    <source>
        <dbReference type="ARBA" id="ARBA00022737"/>
    </source>
</evidence>
<gene>
    <name evidence="23" type="primary">LOC106523723</name>
</gene>
<keyword evidence="18" id="KW-0175">Coiled coil</keyword>
<dbReference type="InterPro" id="IPR035779">
    <property type="entry name" value="MLK1-3_SH3"/>
</dbReference>
<evidence type="ECO:0000256" key="3">
    <source>
        <dbReference type="ARBA" id="ARBA00012406"/>
    </source>
</evidence>
<evidence type="ECO:0000256" key="8">
    <source>
        <dbReference type="ARBA" id="ARBA00022741"/>
    </source>
</evidence>
<dbReference type="SMART" id="SM00220">
    <property type="entry name" value="S_TKc"/>
    <property type="match status" value="1"/>
</dbReference>
<dbReference type="InterPro" id="IPR008271">
    <property type="entry name" value="Ser/Thr_kinase_AS"/>
</dbReference>
<dbReference type="GO" id="GO:0005524">
    <property type="term" value="F:ATP binding"/>
    <property type="evidence" value="ECO:0007669"/>
    <property type="project" value="UniProtKB-UniRule"/>
</dbReference>
<feature type="domain" description="Protein kinase" evidence="21">
    <location>
        <begin position="123"/>
        <end position="385"/>
    </location>
</feature>
<evidence type="ECO:0000256" key="11">
    <source>
        <dbReference type="ARBA" id="ARBA00047559"/>
    </source>
</evidence>
<evidence type="ECO:0000256" key="12">
    <source>
        <dbReference type="ARBA" id="ARBA00048329"/>
    </source>
</evidence>
<dbReference type="Gene3D" id="1.10.510.10">
    <property type="entry name" value="Transferase(Phosphotransferase) domain 1"/>
    <property type="match status" value="1"/>
</dbReference>
<dbReference type="OrthoDB" id="8431516at2759"/>
<organism evidence="22 23">
    <name type="scientific">Austrofundulus limnaeus</name>
    <name type="common">Annual killifish</name>
    <dbReference type="NCBI Taxonomy" id="52670"/>
    <lineage>
        <taxon>Eukaryota</taxon>
        <taxon>Metazoa</taxon>
        <taxon>Chordata</taxon>
        <taxon>Craniata</taxon>
        <taxon>Vertebrata</taxon>
        <taxon>Euteleostomi</taxon>
        <taxon>Actinopterygii</taxon>
        <taxon>Neopterygii</taxon>
        <taxon>Teleostei</taxon>
        <taxon>Neoteleostei</taxon>
        <taxon>Acanthomorphata</taxon>
        <taxon>Ovalentaria</taxon>
        <taxon>Atherinomorphae</taxon>
        <taxon>Cyprinodontiformes</taxon>
        <taxon>Rivulidae</taxon>
        <taxon>Austrofundulus</taxon>
    </lineage>
</organism>
<dbReference type="GO" id="GO:0106310">
    <property type="term" value="F:protein serine kinase activity"/>
    <property type="evidence" value="ECO:0007669"/>
    <property type="project" value="RHEA"/>
</dbReference>
<dbReference type="GO" id="GO:0007017">
    <property type="term" value="P:microtubule-based process"/>
    <property type="evidence" value="ECO:0007669"/>
    <property type="project" value="TreeGrafter"/>
</dbReference>
<evidence type="ECO:0000256" key="15">
    <source>
        <dbReference type="PIRSR" id="PIRSR000556-2"/>
    </source>
</evidence>
<dbReference type="InterPro" id="IPR036028">
    <property type="entry name" value="SH3-like_dom_sf"/>
</dbReference>
<keyword evidence="22" id="KW-1185">Reference proteome</keyword>
<dbReference type="Pfam" id="PF07714">
    <property type="entry name" value="PK_Tyr_Ser-Thr"/>
    <property type="match status" value="1"/>
</dbReference>
<dbReference type="InParanoid" id="A0A2I4BY77"/>
<dbReference type="SUPFAM" id="SSF56112">
    <property type="entry name" value="Protein kinase-like (PK-like)"/>
    <property type="match status" value="1"/>
</dbReference>
<keyword evidence="4 16" id="KW-0728">SH3 domain</keyword>
<evidence type="ECO:0000256" key="9">
    <source>
        <dbReference type="ARBA" id="ARBA00022777"/>
    </source>
</evidence>
<evidence type="ECO:0000313" key="22">
    <source>
        <dbReference type="Proteomes" id="UP000192220"/>
    </source>
</evidence>
<keyword evidence="5 13" id="KW-0723">Serine/threonine-protein kinase</keyword>
<evidence type="ECO:0000256" key="16">
    <source>
        <dbReference type="PROSITE-ProRule" id="PRU00192"/>
    </source>
</evidence>
<dbReference type="InterPro" id="IPR051681">
    <property type="entry name" value="Ser/Thr_Kinases-Pseudokinases"/>
</dbReference>
<comment type="activity regulation">
    <text evidence="13">Homodimerization via the leucine zipper domains is required for autophosphorylation.</text>
</comment>
<comment type="similarity">
    <text evidence="2 13">Belongs to the protein kinase superfamily. STE Ser/Thr protein kinase family. MAP kinase kinase kinase subfamily.</text>
</comment>
<feature type="compositionally biased region" description="Basic residues" evidence="19">
    <location>
        <begin position="479"/>
        <end position="493"/>
    </location>
</feature>
<name>A0A2I4BY77_AUSLI</name>
<sequence>MEPLKNIFNRGSLSNWKNLEQSQKGNFTNPVWTALFDYEASCKDELTLRKGDLVEVLSQDSEISGDEGWWAGKVNNKVGIFPSNYGSFKPSGYAKLPGSSVVGELDHDVVGDFEPEEVDFRELSLEEVIGVGGFGKVYRGTWRNELVAVKAARQDPDEDISVTAQNVRQEARLFAMLTHPNIIALKGVCLQEPNMCLIMEYASGGPLSRALAGRRIPPHVLVNWAVQIARGMLYLHSEAIVPVIHRDLKSNNILLAQPIENEYMEGLTLKITDFGLAREWHKTTKMSTAGTYAWMAPEVIKSSTFSKGSDVWSYGVLLWELLTGEAPYRGIDGLAVAYGVAVNKLTLPIPSTCPEPFAQLMSECWDQDPHRRPNFDSILAQLSALEQQVKDEMPQDSFHSLQEDWKLEIQDMFDELRAKEKELRCREEELKRAALEQKSHEEFLRQREQQLAQWEQDVFERELSLLILHLNQNQEKPNVKKRKGTFKKHKLKSKNGEKISMPQDFIHKITVQASPALEKRRNSPDLGPGSSPSFGPRFRAIQLSPSDRGRAFGLSPVRSIETPSLKQSNGELRLSPHWRPQSPKSPKSPKVLRLSPQESSLSMRAKLLESDSNENGESRDDFEEYRPSTPTPSAAQNGSSVKDSLRLPPSQGDSGSEEGGYSPASSPMSERGSLGSMLKNTHRALLGTGSILASIGLGRGLEIPPRVPPRNNLPSLEDRTSFELEISHPMPLITDPPTVDDLITFSTSEPLPRPLLELALQYQELKPQPLTPPPPNPRERAGPRTQQTYTSPPSPGMQQQQDRASPGEWTASSGSSNGELSFEGLEHRVERRRRSSQGLLHASQLVLDLPLCQDTQDSEDKALVPYYLHSNPALWSPKTRRLEVSVIPRPRPSPVRPRIDPWSFISAGGVNSAGGRSPVRTDSNLLSYHPSPTNPFTSCDPFPTPDCDPFALKADPSSGSDAASPFDPFSAPFPTSRSAPCSANGSPTLPSFRIAPISSADSPLIDLDWAACSKPLDATKERVHPRRTLGLKPFKSPTQLRDDRF</sequence>
<reference evidence="23" key="1">
    <citation type="submission" date="2025-08" db="UniProtKB">
        <authorList>
            <consortium name="RefSeq"/>
        </authorList>
    </citation>
    <scope>IDENTIFICATION</scope>
    <source>
        <strain evidence="23">Quisiro</strain>
        <tissue evidence="23">Liver</tissue>
    </source>
</reference>
<dbReference type="PANTHER" id="PTHR44329">
    <property type="entry name" value="SERINE/THREONINE-PROTEIN KINASE TNNI3K-RELATED"/>
    <property type="match status" value="1"/>
</dbReference>
<evidence type="ECO:0000256" key="5">
    <source>
        <dbReference type="ARBA" id="ARBA00022527"/>
    </source>
</evidence>
<evidence type="ECO:0000256" key="2">
    <source>
        <dbReference type="ARBA" id="ARBA00006529"/>
    </source>
</evidence>
<dbReference type="GO" id="GO:0043065">
    <property type="term" value="P:positive regulation of apoptotic process"/>
    <property type="evidence" value="ECO:0007669"/>
    <property type="project" value="TreeGrafter"/>
</dbReference>
<evidence type="ECO:0000256" key="4">
    <source>
        <dbReference type="ARBA" id="ARBA00022443"/>
    </source>
</evidence>
<dbReference type="SMART" id="SM00326">
    <property type="entry name" value="SH3"/>
    <property type="match status" value="1"/>
</dbReference>
<dbReference type="PROSITE" id="PS00107">
    <property type="entry name" value="PROTEIN_KINASE_ATP"/>
    <property type="match status" value="1"/>
</dbReference>
<evidence type="ECO:0000256" key="10">
    <source>
        <dbReference type="ARBA" id="ARBA00022840"/>
    </source>
</evidence>
<dbReference type="InterPro" id="IPR001452">
    <property type="entry name" value="SH3_domain"/>
</dbReference>
<evidence type="ECO:0000256" key="19">
    <source>
        <dbReference type="SAM" id="MobiDB-lite"/>
    </source>
</evidence>
<dbReference type="PRINTS" id="PR00109">
    <property type="entry name" value="TYRKINASE"/>
</dbReference>
<dbReference type="Gene3D" id="3.30.200.20">
    <property type="entry name" value="Phosphorylase Kinase, domain 1"/>
    <property type="match status" value="1"/>
</dbReference>
<dbReference type="GO" id="GO:0004706">
    <property type="term" value="F:JUN kinase kinase kinase activity"/>
    <property type="evidence" value="ECO:0007669"/>
    <property type="project" value="TreeGrafter"/>
</dbReference>
<evidence type="ECO:0000256" key="17">
    <source>
        <dbReference type="PROSITE-ProRule" id="PRU10141"/>
    </source>
</evidence>
<dbReference type="PANTHER" id="PTHR44329:SF46">
    <property type="entry name" value="MITOGEN-ACTIVATED PROTEIN KINASE KINASE KINASE 11"/>
    <property type="match status" value="1"/>
</dbReference>
<dbReference type="InterPro" id="IPR001245">
    <property type="entry name" value="Ser-Thr/Tyr_kinase_cat_dom"/>
</dbReference>
<dbReference type="InterPro" id="IPR016231">
    <property type="entry name" value="MLK1-4"/>
</dbReference>
<comment type="subunit">
    <text evidence="13">Homodimer.</text>
</comment>
<feature type="compositionally biased region" description="Polar residues" evidence="19">
    <location>
        <begin position="631"/>
        <end position="642"/>
    </location>
</feature>
<comment type="catalytic activity">
    <reaction evidence="11 13">
        <text>L-threonyl-[protein] + ATP = O-phospho-L-threonyl-[protein] + ADP + H(+)</text>
        <dbReference type="Rhea" id="RHEA:46608"/>
        <dbReference type="Rhea" id="RHEA-COMP:11060"/>
        <dbReference type="Rhea" id="RHEA-COMP:11605"/>
        <dbReference type="ChEBI" id="CHEBI:15378"/>
        <dbReference type="ChEBI" id="CHEBI:30013"/>
        <dbReference type="ChEBI" id="CHEBI:30616"/>
        <dbReference type="ChEBI" id="CHEBI:61977"/>
        <dbReference type="ChEBI" id="CHEBI:456216"/>
        <dbReference type="EC" id="2.7.11.25"/>
    </reaction>
</comment>